<organism evidence="1 2">
    <name type="scientific">Hyalomma asiaticum</name>
    <name type="common">Tick</name>
    <dbReference type="NCBI Taxonomy" id="266040"/>
    <lineage>
        <taxon>Eukaryota</taxon>
        <taxon>Metazoa</taxon>
        <taxon>Ecdysozoa</taxon>
        <taxon>Arthropoda</taxon>
        <taxon>Chelicerata</taxon>
        <taxon>Arachnida</taxon>
        <taxon>Acari</taxon>
        <taxon>Parasitiformes</taxon>
        <taxon>Ixodida</taxon>
        <taxon>Ixodoidea</taxon>
        <taxon>Ixodidae</taxon>
        <taxon>Hyalomminae</taxon>
        <taxon>Hyalomma</taxon>
    </lineage>
</organism>
<comment type="caution">
    <text evidence="1">The sequence shown here is derived from an EMBL/GenBank/DDBJ whole genome shotgun (WGS) entry which is preliminary data.</text>
</comment>
<proteinExistence type="predicted"/>
<protein>
    <submittedName>
        <fullName evidence="1">Uncharacterized protein</fullName>
    </submittedName>
</protein>
<keyword evidence="2" id="KW-1185">Reference proteome</keyword>
<gene>
    <name evidence="1" type="ORF">HPB50_003185</name>
</gene>
<dbReference type="EMBL" id="CM023490">
    <property type="protein sequence ID" value="KAH6942295.1"/>
    <property type="molecule type" value="Genomic_DNA"/>
</dbReference>
<sequence length="224" mass="24965">MRKFGDNVVAVIKKTVDENSTFNLKQIKRAVEEQLLGFKISTRSVDHLHDAHNYSIKSATQRPMDRNHSDVKRKRLRTLAAERWAPGVPALQTTSVTKGANINIVAFMSGNGVLHWHVVESVHWSAFNEFLADVSALTESEEPGTEAVLIFDNAPAHNNAEQEISPAQSIQSIFHPIEEVFATFKGIVKGYLSDPRDEVLATPQGVTKKEHRSSLLAALREEDM</sequence>
<dbReference type="Proteomes" id="UP000821845">
    <property type="component" value="Chromosome 10"/>
</dbReference>
<name>A0ACB7T5U1_HYAAI</name>
<accession>A0ACB7T5U1</accession>
<evidence type="ECO:0000313" key="1">
    <source>
        <dbReference type="EMBL" id="KAH6942295.1"/>
    </source>
</evidence>
<reference evidence="1" key="1">
    <citation type="submission" date="2020-05" db="EMBL/GenBank/DDBJ databases">
        <title>Large-scale comparative analyses of tick genomes elucidate their genetic diversity and vector capacities.</title>
        <authorList>
            <person name="Jia N."/>
            <person name="Wang J."/>
            <person name="Shi W."/>
            <person name="Du L."/>
            <person name="Sun Y."/>
            <person name="Zhan W."/>
            <person name="Jiang J."/>
            <person name="Wang Q."/>
            <person name="Zhang B."/>
            <person name="Ji P."/>
            <person name="Sakyi L.B."/>
            <person name="Cui X."/>
            <person name="Yuan T."/>
            <person name="Jiang B."/>
            <person name="Yang W."/>
            <person name="Lam T.T.-Y."/>
            <person name="Chang Q."/>
            <person name="Ding S."/>
            <person name="Wang X."/>
            <person name="Zhu J."/>
            <person name="Ruan X."/>
            <person name="Zhao L."/>
            <person name="Wei J."/>
            <person name="Que T."/>
            <person name="Du C."/>
            <person name="Cheng J."/>
            <person name="Dai P."/>
            <person name="Han X."/>
            <person name="Huang E."/>
            <person name="Gao Y."/>
            <person name="Liu J."/>
            <person name="Shao H."/>
            <person name="Ye R."/>
            <person name="Li L."/>
            <person name="Wei W."/>
            <person name="Wang X."/>
            <person name="Wang C."/>
            <person name="Yang T."/>
            <person name="Huo Q."/>
            <person name="Li W."/>
            <person name="Guo W."/>
            <person name="Chen H."/>
            <person name="Zhou L."/>
            <person name="Ni X."/>
            <person name="Tian J."/>
            <person name="Zhou Y."/>
            <person name="Sheng Y."/>
            <person name="Liu T."/>
            <person name="Pan Y."/>
            <person name="Xia L."/>
            <person name="Li J."/>
            <person name="Zhao F."/>
            <person name="Cao W."/>
        </authorList>
    </citation>
    <scope>NUCLEOTIDE SEQUENCE</scope>
    <source>
        <strain evidence="1">Hyas-2018</strain>
    </source>
</reference>
<evidence type="ECO:0000313" key="2">
    <source>
        <dbReference type="Proteomes" id="UP000821845"/>
    </source>
</evidence>